<dbReference type="Pfam" id="PF00326">
    <property type="entry name" value="Peptidase_S9"/>
    <property type="match status" value="1"/>
</dbReference>
<dbReference type="InterPro" id="IPR001375">
    <property type="entry name" value="Peptidase_S9_cat"/>
</dbReference>
<dbReference type="EMBL" id="CP033230">
    <property type="protein sequence ID" value="AYO77281.1"/>
    <property type="molecule type" value="Genomic_DNA"/>
</dbReference>
<dbReference type="GO" id="GO:0004252">
    <property type="term" value="F:serine-type endopeptidase activity"/>
    <property type="evidence" value="ECO:0007669"/>
    <property type="project" value="TreeGrafter"/>
</dbReference>
<dbReference type="PANTHER" id="PTHR42776">
    <property type="entry name" value="SERINE PEPTIDASE S9 FAMILY MEMBER"/>
    <property type="match status" value="1"/>
</dbReference>
<protein>
    <submittedName>
        <fullName evidence="6">Atxe2 family lasso peptide isopeptidase</fullName>
    </submittedName>
</protein>
<evidence type="ECO:0000313" key="6">
    <source>
        <dbReference type="EMBL" id="AYO77281.1"/>
    </source>
</evidence>
<dbReference type="PANTHER" id="PTHR42776:SF27">
    <property type="entry name" value="DIPEPTIDYL PEPTIDASE FAMILY MEMBER 6"/>
    <property type="match status" value="1"/>
</dbReference>
<dbReference type="SUPFAM" id="SSF53474">
    <property type="entry name" value="alpha/beta-Hydrolases"/>
    <property type="match status" value="1"/>
</dbReference>
<evidence type="ECO:0000313" key="7">
    <source>
        <dbReference type="Proteomes" id="UP000280708"/>
    </source>
</evidence>
<name>A0A3G2UYM6_SPHYA</name>
<feature type="signal peptide" evidence="4">
    <location>
        <begin position="1"/>
        <end position="23"/>
    </location>
</feature>
<keyword evidence="4" id="KW-0732">Signal</keyword>
<dbReference type="NCBIfam" id="NF033523">
    <property type="entry name" value="lasso_peptidase"/>
    <property type="match status" value="1"/>
</dbReference>
<accession>A0A3G2UYM6</accession>
<reference evidence="6 7" key="1">
    <citation type="submission" date="2018-10" db="EMBL/GenBank/DDBJ databases">
        <title>Characterization and genome analysis of a novel bacterium Sphingobium yanoikuyae SJTF8 capable of degrading PAHs.</title>
        <authorList>
            <person name="Yin C."/>
            <person name="Xiong W."/>
            <person name="Liang R."/>
        </authorList>
    </citation>
    <scope>NUCLEOTIDE SEQUENCE [LARGE SCALE GENOMIC DNA]</scope>
    <source>
        <strain evidence="6 7">SJTF8</strain>
    </source>
</reference>
<dbReference type="InterPro" id="IPR053536">
    <property type="entry name" value="Lasso_peptide_isopeptidase"/>
</dbReference>
<keyword evidence="2" id="KW-0645">Protease</keyword>
<dbReference type="Pfam" id="PF07676">
    <property type="entry name" value="PD40"/>
    <property type="match status" value="1"/>
</dbReference>
<keyword evidence="1" id="KW-0378">Hydrolase</keyword>
<dbReference type="GO" id="GO:0006508">
    <property type="term" value="P:proteolysis"/>
    <property type="evidence" value="ECO:0007669"/>
    <property type="project" value="InterPro"/>
</dbReference>
<evidence type="ECO:0000256" key="4">
    <source>
        <dbReference type="SAM" id="SignalP"/>
    </source>
</evidence>
<evidence type="ECO:0000256" key="3">
    <source>
        <dbReference type="SAM" id="MobiDB-lite"/>
    </source>
</evidence>
<dbReference type="SUPFAM" id="SSF82171">
    <property type="entry name" value="DPP6 N-terminal domain-like"/>
    <property type="match status" value="1"/>
</dbReference>
<evidence type="ECO:0000256" key="2">
    <source>
        <dbReference type="ARBA" id="ARBA00022825"/>
    </source>
</evidence>
<dbReference type="Gene3D" id="2.120.10.30">
    <property type="entry name" value="TolB, C-terminal domain"/>
    <property type="match status" value="1"/>
</dbReference>
<evidence type="ECO:0000259" key="5">
    <source>
        <dbReference type="Pfam" id="PF00326"/>
    </source>
</evidence>
<feature type="region of interest" description="Disordered" evidence="3">
    <location>
        <begin position="681"/>
        <end position="703"/>
    </location>
</feature>
<gene>
    <name evidence="6" type="ORF">EBF16_10505</name>
</gene>
<dbReference type="RefSeq" id="WP_122129711.1">
    <property type="nucleotide sequence ID" value="NZ_CP033230.1"/>
</dbReference>
<dbReference type="InterPro" id="IPR011659">
    <property type="entry name" value="WD40"/>
</dbReference>
<feature type="domain" description="Peptidase S9 prolyl oligopeptidase catalytic" evidence="5">
    <location>
        <begin position="520"/>
        <end position="675"/>
    </location>
</feature>
<evidence type="ECO:0000256" key="1">
    <source>
        <dbReference type="ARBA" id="ARBA00022801"/>
    </source>
</evidence>
<feature type="chain" id="PRO_5018146538" evidence="4">
    <location>
        <begin position="24"/>
        <end position="703"/>
    </location>
</feature>
<dbReference type="Proteomes" id="UP000280708">
    <property type="component" value="Chromosome"/>
</dbReference>
<dbReference type="InterPro" id="IPR029058">
    <property type="entry name" value="AB_hydrolase_fold"/>
</dbReference>
<organism evidence="6 7">
    <name type="scientific">Sphingobium yanoikuyae</name>
    <name type="common">Sphingomonas yanoikuyae</name>
    <dbReference type="NCBI Taxonomy" id="13690"/>
    <lineage>
        <taxon>Bacteria</taxon>
        <taxon>Pseudomonadati</taxon>
        <taxon>Pseudomonadota</taxon>
        <taxon>Alphaproteobacteria</taxon>
        <taxon>Sphingomonadales</taxon>
        <taxon>Sphingomonadaceae</taxon>
        <taxon>Sphingobium</taxon>
    </lineage>
</organism>
<proteinExistence type="predicted"/>
<sequence length="703" mass="76830">MQRSRLSLSAALLAAAGALPTGAAALCSTPPTAVEQSAKKGSYVTSEDLTALWDFGDGGSSPANASHIALSPDGKQIALQMRMADAATNSYCLRLLVVDRNGAHAPIVADEGGEFIKATFSNRRLQAFPIGLPMPLTPRWSPSGRLLAYVRRDKGQTRLWLARADGSKAFPLTNGDLPIVDLQWAADGQSVLLETDSARVEADREIEAEGLHGFRYDYRIWQAARALPFPGTALGYTYVRIDITTGNASMAEKGEAAPAFKPLAILAPKGATNVSTSDSRNAVAWTSPERDNEIRSPVRLHVKIGERTISCKSQVCSGELLGSWWSKDDHVLFMRTEGPAERSRLALYRWKAGSGDPVRLFITEHLLFGCQAGGDELLCGYESSLEPRRLVGLSVTDGRLRGIYEPNPTFAAHKFGPTHRMIWQFSGGEAFGDLTLPPDYRPGRKLPLVIVQYISRGFLRGGTGDEYPILPLAAQGFAVLSFQRPADYASHFPAADWSAFSRNNVKGWADRRHVLAALEAAISKLVAQGIVDPDRIGISGLSDGASTVQFALMNSTRFRAAAVSSCCEDVSNYDSVSEEYYLDLVRWGYPPRGIDGRQFWQDYAMLDNPGKVTAPLLMQLSDDEFRMALPAYHALEAAGKTVEMYVFPDEHHIKWQPAHRLAIYRRSMEWFKRWLMPAAPAKAASDDPPPGPTSRRPTASSAG</sequence>
<dbReference type="InterPro" id="IPR011042">
    <property type="entry name" value="6-blade_b-propeller_TolB-like"/>
</dbReference>
<dbReference type="Gene3D" id="3.40.50.1820">
    <property type="entry name" value="alpha/beta hydrolase"/>
    <property type="match status" value="1"/>
</dbReference>
<dbReference type="AlphaFoldDB" id="A0A3G2UYM6"/>
<keyword evidence="2" id="KW-0720">Serine protease</keyword>